<sequence>MQIDVWEIWEVVRGNMGSRQRKYGKSSEEIWEVVRGNMGSRQRKYGKSSEEIWEVVRGNMGSGQRKYGKSSEEIWEVVRGNMQMSYVIFAFRPDSTQKFKTCTSCNLNCLGKR</sequence>
<name>A0AAE0Y129_9GAST</name>
<gene>
    <name evidence="1" type="ORF">RRG08_005493</name>
</gene>
<proteinExistence type="predicted"/>
<dbReference type="AlphaFoldDB" id="A0AAE0Y129"/>
<accession>A0AAE0Y129</accession>
<protein>
    <submittedName>
        <fullName evidence="1">Uncharacterized protein</fullName>
    </submittedName>
</protein>
<dbReference type="Proteomes" id="UP001283361">
    <property type="component" value="Unassembled WGS sequence"/>
</dbReference>
<comment type="caution">
    <text evidence="1">The sequence shown here is derived from an EMBL/GenBank/DDBJ whole genome shotgun (WGS) entry which is preliminary data.</text>
</comment>
<keyword evidence="2" id="KW-1185">Reference proteome</keyword>
<evidence type="ECO:0000313" key="2">
    <source>
        <dbReference type="Proteomes" id="UP001283361"/>
    </source>
</evidence>
<evidence type="ECO:0000313" key="1">
    <source>
        <dbReference type="EMBL" id="KAK3729121.1"/>
    </source>
</evidence>
<organism evidence="1 2">
    <name type="scientific">Elysia crispata</name>
    <name type="common">lettuce slug</name>
    <dbReference type="NCBI Taxonomy" id="231223"/>
    <lineage>
        <taxon>Eukaryota</taxon>
        <taxon>Metazoa</taxon>
        <taxon>Spiralia</taxon>
        <taxon>Lophotrochozoa</taxon>
        <taxon>Mollusca</taxon>
        <taxon>Gastropoda</taxon>
        <taxon>Heterobranchia</taxon>
        <taxon>Euthyneura</taxon>
        <taxon>Panpulmonata</taxon>
        <taxon>Sacoglossa</taxon>
        <taxon>Placobranchoidea</taxon>
        <taxon>Plakobranchidae</taxon>
        <taxon>Elysia</taxon>
    </lineage>
</organism>
<dbReference type="EMBL" id="JAWDGP010007160">
    <property type="protein sequence ID" value="KAK3729121.1"/>
    <property type="molecule type" value="Genomic_DNA"/>
</dbReference>
<reference evidence="1" key="1">
    <citation type="journal article" date="2023" name="G3 (Bethesda)">
        <title>A reference genome for the long-term kleptoplast-retaining sea slug Elysia crispata morphotype clarki.</title>
        <authorList>
            <person name="Eastman K.E."/>
            <person name="Pendleton A.L."/>
            <person name="Shaikh M.A."/>
            <person name="Suttiyut T."/>
            <person name="Ogas R."/>
            <person name="Tomko P."/>
            <person name="Gavelis G."/>
            <person name="Widhalm J.R."/>
            <person name="Wisecaver J.H."/>
        </authorList>
    </citation>
    <scope>NUCLEOTIDE SEQUENCE</scope>
    <source>
        <strain evidence="1">ECLA1</strain>
    </source>
</reference>